<sequence>MGKKVNLPEVIELSEDLKSTASELSSKLNQLEKEIDQLSSLDSFSGMAATEAKKYFNDFHKTLIKSFDLLFNDLNETLQKHLHSFGVRVDKSEAAIVQSDYLNEIRADVESEYERLENEQDRVREVISSVSDISTANHPIVFSMSRDYRETVETVTELEDNFNSFTQTGNQEVNQIEETIHQIEKALSYAGAVSGSARFTNYRGNGTSTGLPALKKYNEERRQAIVEEARDVKSDAIATMNEDSQEILNQAFTDLKNGEIDQDTYYAVVDELRNLQNNDMDEDAEVSENLIQYVANHINVMTGSLRDNTIATYIKESIKDRGNSVITRAGLVEQMNGNQPSSTSSYLRDKGNKILNVGRAVSGGLSALTIGYGTYMDYTNTDKTVGEAFTKNAAATGAGTLSGVAVAGAIKAGAFVLGTATPVGWTIVAGVAVGTVATMGFNWAYDANFLGLQDGLDWAGQKLDQAGDFVADTWTSAQEKVDEGLEFIGESLKSGLDSLNPFT</sequence>
<reference evidence="4 5" key="1">
    <citation type="submission" date="2019-07" db="EMBL/GenBank/DDBJ databases">
        <title>Allobacillus sp. nov. SKP isolated from shrimp paste of Euphausiacea.</title>
        <authorList>
            <person name="Kanchanasin P."/>
            <person name="Tanasupawat S."/>
            <person name="Shi W."/>
            <person name="Wu L."/>
            <person name="Ma J."/>
        </authorList>
    </citation>
    <scope>NUCLEOTIDE SEQUENCE [LARGE SCALE GENOMIC DNA]</scope>
    <source>
        <strain evidence="4 5">SKP4-8</strain>
    </source>
</reference>
<dbReference type="Proteomes" id="UP000316425">
    <property type="component" value="Unassembled WGS sequence"/>
</dbReference>
<feature type="coiled-coil region" evidence="2">
    <location>
        <begin position="99"/>
        <end position="126"/>
    </location>
</feature>
<organism evidence="4 5">
    <name type="scientific">Allobacillus salarius</name>
    <dbReference type="NCBI Taxonomy" id="1955272"/>
    <lineage>
        <taxon>Bacteria</taxon>
        <taxon>Bacillati</taxon>
        <taxon>Bacillota</taxon>
        <taxon>Bacilli</taxon>
        <taxon>Bacillales</taxon>
        <taxon>Bacillaceae</taxon>
        <taxon>Allobacillus</taxon>
    </lineage>
</organism>
<comment type="similarity">
    <text evidence="1">In the N-terminal section; belongs to the LXG family.</text>
</comment>
<keyword evidence="5" id="KW-1185">Reference proteome</keyword>
<comment type="caution">
    <text evidence="4">The sequence shown here is derived from an EMBL/GenBank/DDBJ whole genome shotgun (WGS) entry which is preliminary data.</text>
</comment>
<evidence type="ECO:0000256" key="1">
    <source>
        <dbReference type="ARBA" id="ARBA00034117"/>
    </source>
</evidence>
<keyword evidence="2" id="KW-0175">Coiled coil</keyword>
<protein>
    <recommendedName>
        <fullName evidence="3">LXG domain-containing protein</fullName>
    </recommendedName>
</protein>
<dbReference type="RefSeq" id="WP_144088903.1">
    <property type="nucleotide sequence ID" value="NZ_VMHE01000013.1"/>
</dbReference>
<evidence type="ECO:0000259" key="3">
    <source>
        <dbReference type="PROSITE" id="PS51756"/>
    </source>
</evidence>
<dbReference type="EMBL" id="VMHE01000013">
    <property type="protein sequence ID" value="TSJ64968.1"/>
    <property type="molecule type" value="Genomic_DNA"/>
</dbReference>
<dbReference type="OrthoDB" id="2806194at2"/>
<accession>A0A556PKQ8</accession>
<dbReference type="PROSITE" id="PS51756">
    <property type="entry name" value="LXG"/>
    <property type="match status" value="1"/>
</dbReference>
<dbReference type="InterPro" id="IPR006829">
    <property type="entry name" value="LXG_dom"/>
</dbReference>
<evidence type="ECO:0000313" key="5">
    <source>
        <dbReference type="Proteomes" id="UP000316425"/>
    </source>
</evidence>
<evidence type="ECO:0000313" key="4">
    <source>
        <dbReference type="EMBL" id="TSJ64968.1"/>
    </source>
</evidence>
<evidence type="ECO:0000256" key="2">
    <source>
        <dbReference type="SAM" id="Coils"/>
    </source>
</evidence>
<dbReference type="Pfam" id="PF04740">
    <property type="entry name" value="LXG"/>
    <property type="match status" value="1"/>
</dbReference>
<dbReference type="AlphaFoldDB" id="A0A556PKQ8"/>
<feature type="coiled-coil region" evidence="2">
    <location>
        <begin position="14"/>
        <end position="41"/>
    </location>
</feature>
<proteinExistence type="inferred from homology"/>
<gene>
    <name evidence="4" type="ORF">FPQ13_08445</name>
</gene>
<name>A0A556PKQ8_9BACI</name>
<feature type="domain" description="LXG" evidence="3">
    <location>
        <begin position="1"/>
        <end position="237"/>
    </location>
</feature>